<comment type="catalytic activity">
    <reaction evidence="1">
        <text>2 pyruvate + H(+) = (2S)-2-acetolactate + CO2</text>
        <dbReference type="Rhea" id="RHEA:25249"/>
        <dbReference type="ChEBI" id="CHEBI:15361"/>
        <dbReference type="ChEBI" id="CHEBI:15378"/>
        <dbReference type="ChEBI" id="CHEBI:16526"/>
        <dbReference type="ChEBI" id="CHEBI:58476"/>
        <dbReference type="EC" id="2.2.1.6"/>
    </reaction>
</comment>
<dbReference type="GO" id="GO:1990610">
    <property type="term" value="F:acetolactate synthase regulator activity"/>
    <property type="evidence" value="ECO:0007669"/>
    <property type="project" value="UniProtKB-UniRule"/>
</dbReference>
<comment type="function">
    <text evidence="1">Catalyzes the conversion of 2 pyruvate molecules into acetolactate in the first common step of the biosynthetic pathway of the branched-amino acids such as leucine, isoleucine, and valine.</text>
</comment>
<dbReference type="GO" id="GO:0009097">
    <property type="term" value="P:isoleucine biosynthetic process"/>
    <property type="evidence" value="ECO:0007669"/>
    <property type="project" value="UniProtKB-UniRule"/>
</dbReference>
<keyword evidence="1" id="KW-0100">Branched-chain amino acid biosynthesis</keyword>
<proteinExistence type="inferred from homology"/>
<dbReference type="SUPFAM" id="SSF55021">
    <property type="entry name" value="ACT-like"/>
    <property type="match status" value="2"/>
</dbReference>
<dbReference type="InterPro" id="IPR019455">
    <property type="entry name" value="Acetolactate_synth_ssu_C"/>
</dbReference>
<dbReference type="EC" id="2.2.1.6" evidence="1"/>
<feature type="domain" description="Acetolactate synthase small subunit C-terminal" evidence="2">
    <location>
        <begin position="84"/>
        <end position="157"/>
    </location>
</feature>
<comment type="pathway">
    <text evidence="1">Amino-acid biosynthesis; L-isoleucine biosynthesis; L-isoleucine from 2-oxobutanoate: step 1/4.</text>
</comment>
<dbReference type="NCBIfam" id="NF008864">
    <property type="entry name" value="PRK11895.1"/>
    <property type="match status" value="1"/>
</dbReference>
<dbReference type="PANTHER" id="PTHR30239:SF0">
    <property type="entry name" value="ACETOLACTATE SYNTHASE SMALL SUBUNIT 1, CHLOROPLASTIC"/>
    <property type="match status" value="1"/>
</dbReference>
<dbReference type="InterPro" id="IPR027271">
    <property type="entry name" value="Acetolactate_synth/TF_NikR_C"/>
</dbReference>
<keyword evidence="1 3" id="KW-0808">Transferase</keyword>
<dbReference type="Gene3D" id="3.30.70.260">
    <property type="match status" value="1"/>
</dbReference>
<sequence length="172" mass="19154">MPHWLAVTVENSVESLNRVFHLLRRRHLPVDAISMCRTEDPQELRLLIPVDPARVDPQRVRANLEKLLCVKAVEDWGERPLVVRDMALVKVRASAEAWVEIAQLAEFYRARIVDVGPETLIVEVTGSAEKVDSCIARLQRFGVVEVTRSGPMAMVRGQAEAAPADRVAEAAA</sequence>
<protein>
    <recommendedName>
        <fullName evidence="1">Acetolactate synthase small subunit</fullName>
        <shortName evidence="1">AHAS</shortName>
        <shortName evidence="1">ALS</shortName>
        <ecNumber evidence="1">2.2.1.6</ecNumber>
    </recommendedName>
    <alternativeName>
        <fullName evidence="1">Acetohydroxy-acid synthase small subunit</fullName>
    </alternativeName>
</protein>
<dbReference type="UniPathway" id="UPA00049">
    <property type="reaction ID" value="UER00059"/>
</dbReference>
<dbReference type="EMBL" id="BEHY01000030">
    <property type="protein sequence ID" value="GBD09190.1"/>
    <property type="molecule type" value="Genomic_DNA"/>
</dbReference>
<comment type="similarity">
    <text evidence="1">Belongs to the acetolactate synthase small subunit family.</text>
</comment>
<name>A0A2H5Y6X4_9CHLR</name>
<comment type="subunit">
    <text evidence="1">Dimer of large and small chains.</text>
</comment>
<dbReference type="Pfam" id="PF10369">
    <property type="entry name" value="ALS_ss_C"/>
    <property type="match status" value="1"/>
</dbReference>
<dbReference type="GO" id="GO:0009099">
    <property type="term" value="P:L-valine biosynthetic process"/>
    <property type="evidence" value="ECO:0007669"/>
    <property type="project" value="UniProtKB-UniRule"/>
</dbReference>
<dbReference type="GO" id="GO:0003984">
    <property type="term" value="F:acetolactate synthase activity"/>
    <property type="evidence" value="ECO:0007669"/>
    <property type="project" value="UniProtKB-UniRule"/>
</dbReference>
<organism evidence="3 4">
    <name type="scientific">Candidatus Thermoflexus japonica</name>
    <dbReference type="NCBI Taxonomy" id="2035417"/>
    <lineage>
        <taxon>Bacteria</taxon>
        <taxon>Bacillati</taxon>
        <taxon>Chloroflexota</taxon>
        <taxon>Thermoflexia</taxon>
        <taxon>Thermoflexales</taxon>
        <taxon>Thermoflexaceae</taxon>
        <taxon>Thermoflexus</taxon>
    </lineage>
</organism>
<dbReference type="AlphaFoldDB" id="A0A2H5Y6X4"/>
<dbReference type="GO" id="GO:0005829">
    <property type="term" value="C:cytosol"/>
    <property type="evidence" value="ECO:0007669"/>
    <property type="project" value="TreeGrafter"/>
</dbReference>
<comment type="pathway">
    <text evidence="1">Amino-acid biosynthesis; L-valine biosynthesis; L-valine from pyruvate: step 1/4.</text>
</comment>
<keyword evidence="1" id="KW-0028">Amino-acid biosynthesis</keyword>
<dbReference type="NCBIfam" id="TIGR00119">
    <property type="entry name" value="acolac_sm"/>
    <property type="match status" value="1"/>
</dbReference>
<evidence type="ECO:0000256" key="1">
    <source>
        <dbReference type="RuleBase" id="RU368092"/>
    </source>
</evidence>
<dbReference type="InterPro" id="IPR045865">
    <property type="entry name" value="ACT-like_dom_sf"/>
</dbReference>
<dbReference type="Gene3D" id="3.30.70.1150">
    <property type="entry name" value="ACT-like. Chain A, domain 2"/>
    <property type="match status" value="1"/>
</dbReference>
<comment type="caution">
    <text evidence="3">The sequence shown here is derived from an EMBL/GenBank/DDBJ whole genome shotgun (WGS) entry which is preliminary data.</text>
</comment>
<evidence type="ECO:0000313" key="3">
    <source>
        <dbReference type="EMBL" id="GBD09190.1"/>
    </source>
</evidence>
<reference evidence="4" key="1">
    <citation type="submission" date="2017-09" db="EMBL/GenBank/DDBJ databases">
        <title>Metaegenomics of thermophilic ammonia-oxidizing enrichment culture.</title>
        <authorList>
            <person name="Kato S."/>
            <person name="Suzuki K."/>
        </authorList>
    </citation>
    <scope>NUCLEOTIDE SEQUENCE [LARGE SCALE GENOMIC DNA]</scope>
</reference>
<evidence type="ECO:0000313" key="4">
    <source>
        <dbReference type="Proteomes" id="UP000236642"/>
    </source>
</evidence>
<dbReference type="Proteomes" id="UP000236642">
    <property type="component" value="Unassembled WGS sequence"/>
</dbReference>
<dbReference type="InterPro" id="IPR004789">
    <property type="entry name" value="Acetalactate_synth_ssu"/>
</dbReference>
<evidence type="ECO:0000259" key="2">
    <source>
        <dbReference type="Pfam" id="PF10369"/>
    </source>
</evidence>
<dbReference type="UniPathway" id="UPA00047">
    <property type="reaction ID" value="UER00055"/>
</dbReference>
<dbReference type="PANTHER" id="PTHR30239">
    <property type="entry name" value="ACETOLACTATE SYNTHASE SMALL SUBUNIT"/>
    <property type="match status" value="1"/>
</dbReference>
<gene>
    <name evidence="3" type="primary">ilvH</name>
    <name evidence="3" type="ORF">HRbin22_01439</name>
</gene>
<accession>A0A2H5Y6X4</accession>